<comment type="caution">
    <text evidence="2">The sequence shown here is derived from an EMBL/GenBank/DDBJ whole genome shotgun (WGS) entry which is preliminary data.</text>
</comment>
<dbReference type="Proteomes" id="UP000230066">
    <property type="component" value="Unassembled WGS sequence"/>
</dbReference>
<dbReference type="SMART" id="SM00827">
    <property type="entry name" value="PKS_AT"/>
    <property type="match status" value="1"/>
</dbReference>
<dbReference type="Pfam" id="PF00698">
    <property type="entry name" value="Acyl_transf_1"/>
    <property type="match status" value="1"/>
</dbReference>
<feature type="domain" description="Malonyl-CoA:ACP transacylase (MAT)" evidence="1">
    <location>
        <begin position="63"/>
        <end position="266"/>
    </location>
</feature>
<organism evidence="2 3">
    <name type="scientific">Fasciola hepatica</name>
    <name type="common">Liver fluke</name>
    <dbReference type="NCBI Taxonomy" id="6192"/>
    <lineage>
        <taxon>Eukaryota</taxon>
        <taxon>Metazoa</taxon>
        <taxon>Spiralia</taxon>
        <taxon>Lophotrochozoa</taxon>
        <taxon>Platyhelminthes</taxon>
        <taxon>Trematoda</taxon>
        <taxon>Digenea</taxon>
        <taxon>Plagiorchiida</taxon>
        <taxon>Echinostomata</taxon>
        <taxon>Echinostomatoidea</taxon>
        <taxon>Fasciolidae</taxon>
        <taxon>Fasciola</taxon>
    </lineage>
</organism>
<dbReference type="Gene3D" id="3.30.70.250">
    <property type="entry name" value="Malonyl-CoA ACP transacylase, ACP-binding"/>
    <property type="match status" value="1"/>
</dbReference>
<evidence type="ECO:0000313" key="3">
    <source>
        <dbReference type="Proteomes" id="UP000230066"/>
    </source>
</evidence>
<dbReference type="PANTHER" id="PTHR47170">
    <property type="entry name" value="MALONYL-COA ACP TRANSACYLASE, ACP-BINDING"/>
    <property type="match status" value="1"/>
</dbReference>
<dbReference type="InterPro" id="IPR016035">
    <property type="entry name" value="Acyl_Trfase/lysoPLipase"/>
</dbReference>
<dbReference type="SUPFAM" id="SSF52151">
    <property type="entry name" value="FabD/lysophospholipase-like"/>
    <property type="match status" value="1"/>
</dbReference>
<dbReference type="InterPro" id="IPR001227">
    <property type="entry name" value="Ac_transferase_dom_sf"/>
</dbReference>
<keyword evidence="3" id="KW-1185">Reference proteome</keyword>
<dbReference type="InterPro" id="IPR014043">
    <property type="entry name" value="Acyl_transferase_dom"/>
</dbReference>
<dbReference type="Gene3D" id="3.40.366.10">
    <property type="entry name" value="Malonyl-Coenzyme A Acyl Carrier Protein, domain 2"/>
    <property type="match status" value="1"/>
</dbReference>
<accession>A0A4E0R9B7</accession>
<dbReference type="PANTHER" id="PTHR47170:SF2">
    <property type="entry name" value="MALONYL-COA:ACP TRANSACYLASE (MAT) DOMAIN-CONTAINING PROTEIN"/>
    <property type="match status" value="1"/>
</dbReference>
<name>A0A4E0R9B7_FASHE</name>
<evidence type="ECO:0000313" key="2">
    <source>
        <dbReference type="EMBL" id="THD18688.1"/>
    </source>
</evidence>
<gene>
    <name evidence="2" type="ORF">D915_010444</name>
</gene>
<dbReference type="InterPro" id="IPR052760">
    <property type="entry name" value="Mitochondrial_malonyltrans"/>
</dbReference>
<reference evidence="2" key="1">
    <citation type="submission" date="2019-03" db="EMBL/GenBank/DDBJ databases">
        <title>Improved annotation for the trematode Fasciola hepatica.</title>
        <authorList>
            <person name="Choi Y.-J."/>
            <person name="Martin J."/>
            <person name="Mitreva M."/>
        </authorList>
    </citation>
    <scope>NUCLEOTIDE SEQUENCE [LARGE SCALE GENOMIC DNA]</scope>
</reference>
<dbReference type="SMR" id="A0A4E0R9B7"/>
<proteinExistence type="predicted"/>
<dbReference type="AlphaFoldDB" id="A0A4E0R9B7"/>
<dbReference type="GO" id="GO:0016740">
    <property type="term" value="F:transferase activity"/>
    <property type="evidence" value="ECO:0007669"/>
    <property type="project" value="InterPro"/>
</dbReference>
<dbReference type="EMBL" id="JXXN02009116">
    <property type="protein sequence ID" value="THD18688.1"/>
    <property type="molecule type" value="Genomic_DNA"/>
</dbReference>
<protein>
    <submittedName>
        <fullName evidence="2">Malonyl CoA-acyl carrier protein transacylase</fullName>
    </submittedName>
</protein>
<evidence type="ECO:0000259" key="1">
    <source>
        <dbReference type="SMART" id="SM00827"/>
    </source>
</evidence>
<sequence length="268" mass="29644">MLRRVSPFIIFGSRIAISRHLKCNFSAEESEVSVESVSVGKSKWLQYENRPLDLDPESTSIFLFPGQGSQFVGMGKELVQIPRIRQMFNCANEILRTDLLKTCLDGPSSKLNQTIHCQPAVYTVSLAAVSKLQEDEPSSVENCVAAAGFSLGEITALVFSGALTFEQGLHLVRVRAQFMQQACDRVKGAMCSVFLDNKSQLKLAILAAKNHCQAKLGIDDVHCAVVNYLYAECKVLAGHLKVRSFIVYGGRYPSLFLPLRNSFNLMMS</sequence>